<evidence type="ECO:0000256" key="3">
    <source>
        <dbReference type="ARBA" id="ARBA00022821"/>
    </source>
</evidence>
<dbReference type="Gene3D" id="3.40.50.10140">
    <property type="entry name" value="Toll/interleukin-1 receptor homology (TIR) domain"/>
    <property type="match status" value="1"/>
</dbReference>
<dbReference type="Pfam" id="PF00931">
    <property type="entry name" value="NB-ARC"/>
    <property type="match status" value="1"/>
</dbReference>
<organism evidence="5 6">
    <name type="scientific">Trifolium medium</name>
    <dbReference type="NCBI Taxonomy" id="97028"/>
    <lineage>
        <taxon>Eukaryota</taxon>
        <taxon>Viridiplantae</taxon>
        <taxon>Streptophyta</taxon>
        <taxon>Embryophyta</taxon>
        <taxon>Tracheophyta</taxon>
        <taxon>Spermatophyta</taxon>
        <taxon>Magnoliopsida</taxon>
        <taxon>eudicotyledons</taxon>
        <taxon>Gunneridae</taxon>
        <taxon>Pentapetalae</taxon>
        <taxon>rosids</taxon>
        <taxon>fabids</taxon>
        <taxon>Fabales</taxon>
        <taxon>Fabaceae</taxon>
        <taxon>Papilionoideae</taxon>
        <taxon>50 kb inversion clade</taxon>
        <taxon>NPAAA clade</taxon>
        <taxon>Hologalegina</taxon>
        <taxon>IRL clade</taxon>
        <taxon>Trifolieae</taxon>
        <taxon>Trifolium</taxon>
    </lineage>
</organism>
<keyword evidence="2" id="KW-0677">Repeat</keyword>
<proteinExistence type="predicted"/>
<evidence type="ECO:0000256" key="2">
    <source>
        <dbReference type="ARBA" id="ARBA00022737"/>
    </source>
</evidence>
<dbReference type="InterPro" id="IPR044974">
    <property type="entry name" value="Disease_R_plants"/>
</dbReference>
<dbReference type="PANTHER" id="PTHR11017">
    <property type="entry name" value="LEUCINE-RICH REPEAT-CONTAINING PROTEIN"/>
    <property type="match status" value="1"/>
</dbReference>
<dbReference type="InterPro" id="IPR027417">
    <property type="entry name" value="P-loop_NTPase"/>
</dbReference>
<dbReference type="Gene3D" id="3.40.50.300">
    <property type="entry name" value="P-loop containing nucleotide triphosphate hydrolases"/>
    <property type="match status" value="1"/>
</dbReference>
<dbReference type="Pfam" id="PF23282">
    <property type="entry name" value="WHD_ROQ1"/>
    <property type="match status" value="1"/>
</dbReference>
<dbReference type="SUPFAM" id="SSF52540">
    <property type="entry name" value="P-loop containing nucleoside triphosphate hydrolases"/>
    <property type="match status" value="1"/>
</dbReference>
<accession>A0A392M9Y5</accession>
<dbReference type="SUPFAM" id="SSF46785">
    <property type="entry name" value="Winged helix' DNA-binding domain"/>
    <property type="match status" value="1"/>
</dbReference>
<dbReference type="PROSITE" id="PS50104">
    <property type="entry name" value="TIR"/>
    <property type="match status" value="1"/>
</dbReference>
<feature type="domain" description="TIR" evidence="4">
    <location>
        <begin position="1"/>
        <end position="87"/>
    </location>
</feature>
<dbReference type="InterPro" id="IPR002182">
    <property type="entry name" value="NB-ARC"/>
</dbReference>
<dbReference type="InterPro" id="IPR058192">
    <property type="entry name" value="WHD_ROQ1-like"/>
</dbReference>
<dbReference type="InterPro" id="IPR036390">
    <property type="entry name" value="WH_DNA-bd_sf"/>
</dbReference>
<dbReference type="GO" id="GO:0006952">
    <property type="term" value="P:defense response"/>
    <property type="evidence" value="ECO:0007669"/>
    <property type="project" value="UniProtKB-KW"/>
</dbReference>
<dbReference type="EMBL" id="LXQA010006583">
    <property type="protein sequence ID" value="MCH84292.1"/>
    <property type="molecule type" value="Genomic_DNA"/>
</dbReference>
<keyword evidence="3" id="KW-0611">Plant defense</keyword>
<dbReference type="PANTHER" id="PTHR11017:SF560">
    <property type="entry name" value="RESISTANCE PROTEIN (TIR-NBS-LRR CLASS), PUTATIVE-RELATED"/>
    <property type="match status" value="1"/>
</dbReference>
<dbReference type="Gene3D" id="1.10.8.430">
    <property type="entry name" value="Helical domain of apoptotic protease-activating factors"/>
    <property type="match status" value="1"/>
</dbReference>
<dbReference type="InterPro" id="IPR035897">
    <property type="entry name" value="Toll_tir_struct_dom_sf"/>
</dbReference>
<dbReference type="Pfam" id="PF01582">
    <property type="entry name" value="TIR"/>
    <property type="match status" value="1"/>
</dbReference>
<sequence>MECRTTHGQLVVPVFYDVDPSDMRHLKGNFVIKSADTARRNSRDEKMMFSCRNALAGAAMLRGWESNSYRNEAELVKQIVNDVLRKLNSKLLSITEFPVGLETRVQKVTDFIETQSSKVCLIGICGRGGSGKTTIARTIYNQLHCKFVYHSFIGNMREVCKEGDRGMISLQQQLLPVVLKTKAKKIQSTAFETAEMKKRIQGKKVLVVLDDVTAPEQLEALCGNLKLFGPGSVLMVATRDASILCSFKVDYVFTMKEMDENESLELFSWHAFRRPGPLKGFRELSQNIVACSGRLLVDLEVLGSYLFQRTKQEWKSALSTLKRINYDGSMDDMEKDTFLNICCFFVGKDRAYVTEILNACGLFAEFGIAFLIERGLLKVEKNNKLGMDDLVRDLGREIVRRGSPKEPGMRSRLWFHEDIHNVLTTNSGTKTVEGLVLKSQSTDRVFFSTNSFKRMKNLKLLQLDHVDLTGDYRNLSKKLRWVHWQGFTFNYIPDDFHQGNLVVFELKHSNIIQVWNETKV</sequence>
<dbReference type="InterPro" id="IPR000157">
    <property type="entry name" value="TIR_dom"/>
</dbReference>
<protein>
    <submittedName>
        <fullName evidence="5">TMV resistance protein N</fullName>
    </submittedName>
</protein>
<gene>
    <name evidence="5" type="ORF">A2U01_0005123</name>
</gene>
<dbReference type="AlphaFoldDB" id="A0A392M9Y5"/>
<evidence type="ECO:0000313" key="6">
    <source>
        <dbReference type="Proteomes" id="UP000265520"/>
    </source>
</evidence>
<keyword evidence="6" id="KW-1185">Reference proteome</keyword>
<reference evidence="5 6" key="1">
    <citation type="journal article" date="2018" name="Front. Plant Sci.">
        <title>Red Clover (Trifolium pratense) and Zigzag Clover (T. medium) - A Picture of Genomic Similarities and Differences.</title>
        <authorList>
            <person name="Dluhosova J."/>
            <person name="Istvanek J."/>
            <person name="Nedelnik J."/>
            <person name="Repkova J."/>
        </authorList>
    </citation>
    <scope>NUCLEOTIDE SEQUENCE [LARGE SCALE GENOMIC DNA]</scope>
    <source>
        <strain evidence="6">cv. 10/8</strain>
        <tissue evidence="5">Leaf</tissue>
    </source>
</reference>
<dbReference type="PRINTS" id="PR00364">
    <property type="entry name" value="DISEASERSIST"/>
</dbReference>
<dbReference type="GO" id="GO:0043531">
    <property type="term" value="F:ADP binding"/>
    <property type="evidence" value="ECO:0007669"/>
    <property type="project" value="InterPro"/>
</dbReference>
<evidence type="ECO:0000259" key="4">
    <source>
        <dbReference type="PROSITE" id="PS50104"/>
    </source>
</evidence>
<name>A0A392M9Y5_9FABA</name>
<evidence type="ECO:0000313" key="5">
    <source>
        <dbReference type="EMBL" id="MCH84292.1"/>
    </source>
</evidence>
<comment type="caution">
    <text evidence="5">The sequence shown here is derived from an EMBL/GenBank/DDBJ whole genome shotgun (WGS) entry which is preliminary data.</text>
</comment>
<dbReference type="Proteomes" id="UP000265520">
    <property type="component" value="Unassembled WGS sequence"/>
</dbReference>
<keyword evidence="1" id="KW-0433">Leucine-rich repeat</keyword>
<dbReference type="InterPro" id="IPR042197">
    <property type="entry name" value="Apaf_helical"/>
</dbReference>
<dbReference type="GO" id="GO:0007165">
    <property type="term" value="P:signal transduction"/>
    <property type="evidence" value="ECO:0007669"/>
    <property type="project" value="InterPro"/>
</dbReference>
<evidence type="ECO:0000256" key="1">
    <source>
        <dbReference type="ARBA" id="ARBA00022614"/>
    </source>
</evidence>